<evidence type="ECO:0000256" key="5">
    <source>
        <dbReference type="ARBA" id="ARBA00020998"/>
    </source>
</evidence>
<dbReference type="Pfam" id="PF08029">
    <property type="entry name" value="HisG_C"/>
    <property type="match status" value="1"/>
</dbReference>
<keyword evidence="7 11" id="KW-0328">Glycosyltransferase</keyword>
<evidence type="ECO:0000256" key="9">
    <source>
        <dbReference type="ARBA" id="ARBA00023102"/>
    </source>
</evidence>
<dbReference type="UniPathway" id="UPA00031">
    <property type="reaction ID" value="UER00006"/>
</dbReference>
<dbReference type="eggNOG" id="COG0040">
    <property type="taxonomic scope" value="Bacteria"/>
</dbReference>
<dbReference type="GO" id="GO:0003879">
    <property type="term" value="F:ATP phosphoribosyltransferase activity"/>
    <property type="evidence" value="ECO:0007669"/>
    <property type="project" value="UniProtKB-UniRule"/>
</dbReference>
<dbReference type="PANTHER" id="PTHR21403">
    <property type="entry name" value="ATP PHOSPHORIBOSYLTRANSFERASE ATP-PRTASE"/>
    <property type="match status" value="1"/>
</dbReference>
<dbReference type="Proteomes" id="UP000008922">
    <property type="component" value="Chromosome"/>
</dbReference>
<evidence type="ECO:0000256" key="8">
    <source>
        <dbReference type="ARBA" id="ARBA00022679"/>
    </source>
</evidence>
<comment type="activity regulation">
    <text evidence="11">Feedback inhibited by histidine.</text>
</comment>
<keyword evidence="11" id="KW-0479">Metal-binding</keyword>
<comment type="function">
    <text evidence="10 11">Catalyzes the condensation of ATP and 5-phosphoribose 1-diphosphate to form N'-(5'-phosphoribosyl)-ATP (PR-ATP). Has a crucial role in the pathway because the rate of histidine biosynthesis seems to be controlled primarily by regulation of HisG enzymatic activity.</text>
</comment>
<dbReference type="Gene3D" id="3.30.70.120">
    <property type="match status" value="1"/>
</dbReference>
<dbReference type="InterPro" id="IPR011322">
    <property type="entry name" value="N-reg_PII-like_a/b"/>
</dbReference>
<comment type="pathway">
    <text evidence="2 11">Amino-acid biosynthesis; L-histidine biosynthesis; L-histidine from 5-phospho-alpha-D-ribose 1-diphosphate: step 1/9.</text>
</comment>
<evidence type="ECO:0000256" key="1">
    <source>
        <dbReference type="ARBA" id="ARBA00000915"/>
    </source>
</evidence>
<dbReference type="SUPFAM" id="SSF54913">
    <property type="entry name" value="GlnB-like"/>
    <property type="match status" value="1"/>
</dbReference>
<dbReference type="InterPro" id="IPR018198">
    <property type="entry name" value="ATP_PRibTrfase_CS"/>
</dbReference>
<protein>
    <recommendedName>
        <fullName evidence="5 11">ATP phosphoribosyltransferase</fullName>
        <shortName evidence="11">ATP-PRT</shortName>
        <shortName evidence="11">ATP-PRTase</shortName>
        <ecNumber evidence="4 11">2.4.2.17</ecNumber>
    </recommendedName>
</protein>
<dbReference type="Pfam" id="PF01634">
    <property type="entry name" value="HisG"/>
    <property type="match status" value="1"/>
</dbReference>
<dbReference type="HAMAP" id="MF_00079">
    <property type="entry name" value="HisG_Long"/>
    <property type="match status" value="1"/>
</dbReference>
<name>E8MYR6_ANATU</name>
<dbReference type="InterPro" id="IPR013820">
    <property type="entry name" value="ATP_PRibTrfase_cat"/>
</dbReference>
<dbReference type="NCBIfam" id="TIGR03455">
    <property type="entry name" value="HisG_C-term"/>
    <property type="match status" value="1"/>
</dbReference>
<dbReference type="EMBL" id="AP012029">
    <property type="protein sequence ID" value="BAJ64402.1"/>
    <property type="molecule type" value="Genomic_DNA"/>
</dbReference>
<keyword evidence="11" id="KW-0547">Nucleotide-binding</keyword>
<evidence type="ECO:0000256" key="7">
    <source>
        <dbReference type="ARBA" id="ARBA00022676"/>
    </source>
</evidence>
<dbReference type="InterPro" id="IPR015867">
    <property type="entry name" value="N-reg_PII/ATP_PRibTrfase_C"/>
</dbReference>
<keyword evidence="11" id="KW-0067">ATP-binding</keyword>
<comment type="subcellular location">
    <subcellularLocation>
        <location evidence="11">Cytoplasm</location>
    </subcellularLocation>
</comment>
<feature type="domain" description="ATP phosphoribosyltransferase catalytic" evidence="12">
    <location>
        <begin position="58"/>
        <end position="223"/>
    </location>
</feature>
<evidence type="ECO:0000313" key="15">
    <source>
        <dbReference type="Proteomes" id="UP000008922"/>
    </source>
</evidence>
<reference evidence="14 15" key="1">
    <citation type="submission" date="2010-12" db="EMBL/GenBank/DDBJ databases">
        <title>Whole genome sequence of Anaerolinea thermophila UNI-1.</title>
        <authorList>
            <person name="Narita-Yamada S."/>
            <person name="Kishi E."/>
            <person name="Watanabe Y."/>
            <person name="Takasaki K."/>
            <person name="Ankai A."/>
            <person name="Oguchi A."/>
            <person name="Fukui S."/>
            <person name="Takahashi M."/>
            <person name="Yashiro I."/>
            <person name="Hosoyama A."/>
            <person name="Sekiguchi Y."/>
            <person name="Hanada S."/>
            <person name="Fujita N."/>
        </authorList>
    </citation>
    <scope>NUCLEOTIDE SEQUENCE [LARGE SCALE GENOMIC DNA]</scope>
    <source>
        <strain evidence="15">DSM 14523 / JCM 11388 / NBRC 100420 / UNI-1</strain>
    </source>
</reference>
<dbReference type="GO" id="GO:0005737">
    <property type="term" value="C:cytoplasm"/>
    <property type="evidence" value="ECO:0007669"/>
    <property type="project" value="UniProtKB-SubCell"/>
</dbReference>
<dbReference type="FunCoup" id="E8MYR6">
    <property type="interactions" value="329"/>
</dbReference>
<dbReference type="InParanoid" id="E8MYR6"/>
<dbReference type="AlphaFoldDB" id="E8MYR6"/>
<dbReference type="InterPro" id="IPR013115">
    <property type="entry name" value="HisG_C"/>
</dbReference>
<sequence length="336" mass="36551">MVQPLQNLVRLSLPSKGRLAEDALAFLQACGLSVYKPNPRQYEATIPSLPGLTVLFQRPADIVVSVRDGSVDFGITGIDVIEERRGENGSLMVLHESLGFGACALCLAVPEIWNGVDSVARLRQYVEELGRPLRVATKYPVLTGRFLRNAGIPHVLISAEGTLETAPAIGYADIISDLVSSGQTLRDNRLRPLTDGVIQPSQAALIANRASLQRSPEALQIARQLLEYIEAYLRARDEVAIFANMRGTSPEELATRIFTQPTIAGLQGPTISRVIVRSGDPNWYAVNVIVPRSRLFQAISELRAVGGSGVVVVPVNYIFEEEPPRYTAMLKALAEG</sequence>
<dbReference type="InterPro" id="IPR001348">
    <property type="entry name" value="ATP_PRibTrfase_HisG"/>
</dbReference>
<dbReference type="GO" id="GO:0000287">
    <property type="term" value="F:magnesium ion binding"/>
    <property type="evidence" value="ECO:0007669"/>
    <property type="project" value="UniProtKB-UniRule"/>
</dbReference>
<evidence type="ECO:0000256" key="3">
    <source>
        <dbReference type="ARBA" id="ARBA00007955"/>
    </source>
</evidence>
<dbReference type="Gene3D" id="3.40.190.10">
    <property type="entry name" value="Periplasmic binding protein-like II"/>
    <property type="match status" value="2"/>
</dbReference>
<keyword evidence="15" id="KW-1185">Reference proteome</keyword>
<dbReference type="GO" id="GO:0000105">
    <property type="term" value="P:L-histidine biosynthetic process"/>
    <property type="evidence" value="ECO:0007669"/>
    <property type="project" value="UniProtKB-UniRule"/>
</dbReference>
<dbReference type="CDD" id="cd13593">
    <property type="entry name" value="PBP2_HisGL3"/>
    <property type="match status" value="1"/>
</dbReference>
<dbReference type="EC" id="2.4.2.17" evidence="4 11"/>
<gene>
    <name evidence="11 14" type="primary">hisG</name>
    <name evidence="14" type="ordered locus">ANT_23760</name>
</gene>
<evidence type="ECO:0000256" key="10">
    <source>
        <dbReference type="ARBA" id="ARBA00024861"/>
    </source>
</evidence>
<dbReference type="KEGG" id="atm:ANT_23760"/>
<dbReference type="SUPFAM" id="SSF53850">
    <property type="entry name" value="Periplasmic binding protein-like II"/>
    <property type="match status" value="1"/>
</dbReference>
<dbReference type="STRING" id="926569.ANT_23760"/>
<dbReference type="InterPro" id="IPR020621">
    <property type="entry name" value="ATP-PRT_HisG_long"/>
</dbReference>
<keyword evidence="11" id="KW-0963">Cytoplasm</keyword>
<dbReference type="HOGENOM" id="CLU_038115_0_0_0"/>
<evidence type="ECO:0000259" key="13">
    <source>
        <dbReference type="Pfam" id="PF08029"/>
    </source>
</evidence>
<evidence type="ECO:0000259" key="12">
    <source>
        <dbReference type="Pfam" id="PF01634"/>
    </source>
</evidence>
<evidence type="ECO:0000256" key="6">
    <source>
        <dbReference type="ARBA" id="ARBA00022605"/>
    </source>
</evidence>
<proteinExistence type="inferred from homology"/>
<evidence type="ECO:0000256" key="4">
    <source>
        <dbReference type="ARBA" id="ARBA00011946"/>
    </source>
</evidence>
<dbReference type="PROSITE" id="PS01316">
    <property type="entry name" value="ATP_P_PHORIBOSYLTR"/>
    <property type="match status" value="1"/>
</dbReference>
<feature type="domain" description="Histidine biosynthesis HisG C-terminal" evidence="13">
    <location>
        <begin position="235"/>
        <end position="316"/>
    </location>
</feature>
<dbReference type="GO" id="GO:0005524">
    <property type="term" value="F:ATP binding"/>
    <property type="evidence" value="ECO:0007669"/>
    <property type="project" value="UniProtKB-KW"/>
</dbReference>
<organism evidence="14 15">
    <name type="scientific">Anaerolinea thermophila (strain DSM 14523 / JCM 11388 / NBRC 100420 / UNI-1)</name>
    <dbReference type="NCBI Taxonomy" id="926569"/>
    <lineage>
        <taxon>Bacteria</taxon>
        <taxon>Bacillati</taxon>
        <taxon>Chloroflexota</taxon>
        <taxon>Anaerolineae</taxon>
        <taxon>Anaerolineales</taxon>
        <taxon>Anaerolineaceae</taxon>
        <taxon>Anaerolinea</taxon>
    </lineage>
</organism>
<dbReference type="NCBIfam" id="TIGR00070">
    <property type="entry name" value="hisG"/>
    <property type="match status" value="1"/>
</dbReference>
<evidence type="ECO:0000313" key="14">
    <source>
        <dbReference type="EMBL" id="BAJ64402.1"/>
    </source>
</evidence>
<evidence type="ECO:0000256" key="11">
    <source>
        <dbReference type="HAMAP-Rule" id="MF_00079"/>
    </source>
</evidence>
<keyword evidence="11" id="KW-0460">Magnesium</keyword>
<dbReference type="PANTHER" id="PTHR21403:SF8">
    <property type="entry name" value="ATP PHOSPHORIBOSYLTRANSFERASE"/>
    <property type="match status" value="1"/>
</dbReference>
<keyword evidence="8 11" id="KW-0808">Transferase</keyword>
<keyword evidence="9 11" id="KW-0368">Histidine biosynthesis</keyword>
<comment type="catalytic activity">
    <reaction evidence="1 11">
        <text>1-(5-phospho-beta-D-ribosyl)-ATP + diphosphate = 5-phospho-alpha-D-ribose 1-diphosphate + ATP</text>
        <dbReference type="Rhea" id="RHEA:18473"/>
        <dbReference type="ChEBI" id="CHEBI:30616"/>
        <dbReference type="ChEBI" id="CHEBI:33019"/>
        <dbReference type="ChEBI" id="CHEBI:58017"/>
        <dbReference type="ChEBI" id="CHEBI:73183"/>
        <dbReference type="EC" id="2.4.2.17"/>
    </reaction>
</comment>
<comment type="similarity">
    <text evidence="3 11">Belongs to the ATP phosphoribosyltransferase family. Long subfamily.</text>
</comment>
<accession>E8MYR6</accession>
<evidence type="ECO:0000256" key="2">
    <source>
        <dbReference type="ARBA" id="ARBA00004667"/>
    </source>
</evidence>
<comment type="cofactor">
    <cofactor evidence="11">
        <name>Mg(2+)</name>
        <dbReference type="ChEBI" id="CHEBI:18420"/>
    </cofactor>
</comment>
<keyword evidence="6 11" id="KW-0028">Amino-acid biosynthesis</keyword>